<proteinExistence type="predicted"/>
<name>A0A0C3G6K7_PILCF</name>
<sequence>MPGGVTRYVILAHKNASTIQIQESVKEKGFSDIISSATFSYGDSLSLTGSQDLHNYVEVCGGKLIQPIFLHRLP</sequence>
<reference evidence="1 2" key="1">
    <citation type="submission" date="2014-04" db="EMBL/GenBank/DDBJ databases">
        <authorList>
            <consortium name="DOE Joint Genome Institute"/>
            <person name="Kuo A."/>
            <person name="Tarkka M."/>
            <person name="Buscot F."/>
            <person name="Kohler A."/>
            <person name="Nagy L.G."/>
            <person name="Floudas D."/>
            <person name="Copeland A."/>
            <person name="Barry K.W."/>
            <person name="Cichocki N."/>
            <person name="Veneault-Fourrey C."/>
            <person name="LaButti K."/>
            <person name="Lindquist E.A."/>
            <person name="Lipzen A."/>
            <person name="Lundell T."/>
            <person name="Morin E."/>
            <person name="Murat C."/>
            <person name="Sun H."/>
            <person name="Tunlid A."/>
            <person name="Henrissat B."/>
            <person name="Grigoriev I.V."/>
            <person name="Hibbett D.S."/>
            <person name="Martin F."/>
            <person name="Nordberg H.P."/>
            <person name="Cantor M.N."/>
            <person name="Hua S.X."/>
        </authorList>
    </citation>
    <scope>NUCLEOTIDE SEQUENCE [LARGE SCALE GENOMIC DNA]</scope>
    <source>
        <strain evidence="1 2">F 1598</strain>
    </source>
</reference>
<dbReference type="EMBL" id="KN832970">
    <property type="protein sequence ID" value="KIM91900.1"/>
    <property type="molecule type" value="Genomic_DNA"/>
</dbReference>
<dbReference type="AlphaFoldDB" id="A0A0C3G6K7"/>
<accession>A0A0C3G6K7</accession>
<reference evidence="2" key="2">
    <citation type="submission" date="2015-01" db="EMBL/GenBank/DDBJ databases">
        <title>Evolutionary Origins and Diversification of the Mycorrhizal Mutualists.</title>
        <authorList>
            <consortium name="DOE Joint Genome Institute"/>
            <consortium name="Mycorrhizal Genomics Consortium"/>
            <person name="Kohler A."/>
            <person name="Kuo A."/>
            <person name="Nagy L.G."/>
            <person name="Floudas D."/>
            <person name="Copeland A."/>
            <person name="Barry K.W."/>
            <person name="Cichocki N."/>
            <person name="Veneault-Fourrey C."/>
            <person name="LaButti K."/>
            <person name="Lindquist E.A."/>
            <person name="Lipzen A."/>
            <person name="Lundell T."/>
            <person name="Morin E."/>
            <person name="Murat C."/>
            <person name="Riley R."/>
            <person name="Ohm R."/>
            <person name="Sun H."/>
            <person name="Tunlid A."/>
            <person name="Henrissat B."/>
            <person name="Grigoriev I.V."/>
            <person name="Hibbett D.S."/>
            <person name="Martin F."/>
        </authorList>
    </citation>
    <scope>NUCLEOTIDE SEQUENCE [LARGE SCALE GENOMIC DNA]</scope>
    <source>
        <strain evidence="2">F 1598</strain>
    </source>
</reference>
<gene>
    <name evidence="1" type="ORF">PILCRDRAFT_103448</name>
</gene>
<keyword evidence="2" id="KW-1185">Reference proteome</keyword>
<evidence type="ECO:0000313" key="2">
    <source>
        <dbReference type="Proteomes" id="UP000054166"/>
    </source>
</evidence>
<organism evidence="1 2">
    <name type="scientific">Piloderma croceum (strain F 1598)</name>
    <dbReference type="NCBI Taxonomy" id="765440"/>
    <lineage>
        <taxon>Eukaryota</taxon>
        <taxon>Fungi</taxon>
        <taxon>Dikarya</taxon>
        <taxon>Basidiomycota</taxon>
        <taxon>Agaricomycotina</taxon>
        <taxon>Agaricomycetes</taxon>
        <taxon>Agaricomycetidae</taxon>
        <taxon>Atheliales</taxon>
        <taxon>Atheliaceae</taxon>
        <taxon>Piloderma</taxon>
    </lineage>
</organism>
<dbReference type="HOGENOM" id="CLU_2688644_0_0_1"/>
<dbReference type="Proteomes" id="UP000054166">
    <property type="component" value="Unassembled WGS sequence"/>
</dbReference>
<protein>
    <submittedName>
        <fullName evidence="1">Uncharacterized protein</fullName>
    </submittedName>
</protein>
<dbReference type="InParanoid" id="A0A0C3G6K7"/>
<evidence type="ECO:0000313" key="1">
    <source>
        <dbReference type="EMBL" id="KIM91900.1"/>
    </source>
</evidence>